<dbReference type="AlphaFoldDB" id="A0A841JU68"/>
<sequence>MSSIALTGQVESHIGSSQENGTITLTARADGSSSLQMQLASGEKTESQDTFANGHTCSWSGPDGVSHTTAGHNCIVAPAWFFPEIALFSAQLPASGTFSLSSNANGSKLPLHWVMLSPTSASADLTQLLAHIGVYDLEFDPSTFLPATLSYAAHPDDNACIDIPVSVAYSDYRAVNGVNIPFRIQRYFNGVLSLDITVSTASINQ</sequence>
<evidence type="ECO:0000313" key="3">
    <source>
        <dbReference type="Proteomes" id="UP000538666"/>
    </source>
</evidence>
<protein>
    <submittedName>
        <fullName evidence="2">Uncharacterized protein</fullName>
    </submittedName>
</protein>
<dbReference type="Proteomes" id="UP000538666">
    <property type="component" value="Unassembled WGS sequence"/>
</dbReference>
<feature type="region of interest" description="Disordered" evidence="1">
    <location>
        <begin position="1"/>
        <end position="20"/>
    </location>
</feature>
<name>A0A841JU68_9BACT</name>
<proteinExistence type="predicted"/>
<dbReference type="RefSeq" id="WP_156185960.1">
    <property type="nucleotide sequence ID" value="NZ_JACHEK010000005.1"/>
</dbReference>
<organism evidence="2 3">
    <name type="scientific">Silvibacterium bohemicum</name>
    <dbReference type="NCBI Taxonomy" id="1577686"/>
    <lineage>
        <taxon>Bacteria</taxon>
        <taxon>Pseudomonadati</taxon>
        <taxon>Acidobacteriota</taxon>
        <taxon>Terriglobia</taxon>
        <taxon>Terriglobales</taxon>
        <taxon>Acidobacteriaceae</taxon>
        <taxon>Silvibacterium</taxon>
    </lineage>
</organism>
<keyword evidence="3" id="KW-1185">Reference proteome</keyword>
<comment type="caution">
    <text evidence="2">The sequence shown here is derived from an EMBL/GenBank/DDBJ whole genome shotgun (WGS) entry which is preliminary data.</text>
</comment>
<evidence type="ECO:0000313" key="2">
    <source>
        <dbReference type="EMBL" id="MBB6144700.1"/>
    </source>
</evidence>
<accession>A0A841JU68</accession>
<reference evidence="2 3" key="1">
    <citation type="submission" date="2020-08" db="EMBL/GenBank/DDBJ databases">
        <title>Genomic Encyclopedia of Type Strains, Phase IV (KMG-IV): sequencing the most valuable type-strain genomes for metagenomic binning, comparative biology and taxonomic classification.</title>
        <authorList>
            <person name="Goeker M."/>
        </authorList>
    </citation>
    <scope>NUCLEOTIDE SEQUENCE [LARGE SCALE GENOMIC DNA]</scope>
    <source>
        <strain evidence="2 3">DSM 103733</strain>
    </source>
</reference>
<dbReference type="EMBL" id="JACHEK010000005">
    <property type="protein sequence ID" value="MBB6144700.1"/>
    <property type="molecule type" value="Genomic_DNA"/>
</dbReference>
<gene>
    <name evidence="2" type="ORF">HNQ77_002656</name>
</gene>
<evidence type="ECO:0000256" key="1">
    <source>
        <dbReference type="SAM" id="MobiDB-lite"/>
    </source>
</evidence>
<dbReference type="OrthoDB" id="121851at2"/>